<dbReference type="InterPro" id="IPR000073">
    <property type="entry name" value="AB_hydrolase_1"/>
</dbReference>
<evidence type="ECO:0000259" key="4">
    <source>
        <dbReference type="Pfam" id="PF00561"/>
    </source>
</evidence>
<accession>A0A4S9WY61</accession>
<evidence type="ECO:0000313" key="5">
    <source>
        <dbReference type="EMBL" id="THZ70771.1"/>
    </source>
</evidence>
<reference evidence="5 6" key="1">
    <citation type="submission" date="2018-10" db="EMBL/GenBank/DDBJ databases">
        <title>Fifty Aureobasidium pullulans genomes reveal a recombining polyextremotolerant generalist.</title>
        <authorList>
            <person name="Gostincar C."/>
            <person name="Turk M."/>
            <person name="Zajc J."/>
            <person name="Gunde-Cimerman N."/>
        </authorList>
    </citation>
    <scope>NUCLEOTIDE SEQUENCE [LARGE SCALE GENOMIC DNA]</scope>
    <source>
        <strain evidence="5 6">EXF-3519</strain>
    </source>
</reference>
<dbReference type="Proteomes" id="UP000309734">
    <property type="component" value="Unassembled WGS sequence"/>
</dbReference>
<evidence type="ECO:0000256" key="1">
    <source>
        <dbReference type="ARBA" id="ARBA00022801"/>
    </source>
</evidence>
<dbReference type="PANTHER" id="PTHR43329">
    <property type="entry name" value="EPOXIDE HYDROLASE"/>
    <property type="match status" value="1"/>
</dbReference>
<keyword evidence="1 5" id="KW-0378">Hydrolase</keyword>
<protein>
    <submittedName>
        <fullName evidence="5">Alpha/beta-hydrolase</fullName>
    </submittedName>
</protein>
<gene>
    <name evidence="5" type="ORF">D6C85_05727</name>
</gene>
<dbReference type="Pfam" id="PF00561">
    <property type="entry name" value="Abhydrolase_1"/>
    <property type="match status" value="1"/>
</dbReference>
<dbReference type="GO" id="GO:0016787">
    <property type="term" value="F:hydrolase activity"/>
    <property type="evidence" value="ECO:0007669"/>
    <property type="project" value="UniProtKB-KW"/>
</dbReference>
<dbReference type="Gene3D" id="3.40.50.1820">
    <property type="entry name" value="alpha/beta hydrolase"/>
    <property type="match status" value="1"/>
</dbReference>
<dbReference type="Pfam" id="PF14087">
    <property type="entry name" value="DUF4267"/>
    <property type="match status" value="1"/>
</dbReference>
<feature type="domain" description="AB hydrolase-1" evidence="4">
    <location>
        <begin position="204"/>
        <end position="303"/>
    </location>
</feature>
<evidence type="ECO:0000256" key="2">
    <source>
        <dbReference type="ARBA" id="ARBA00038334"/>
    </source>
</evidence>
<comment type="similarity">
    <text evidence="2">Belongs to the AB hydrolase superfamily. Epoxide hydrolase family.</text>
</comment>
<evidence type="ECO:0000313" key="6">
    <source>
        <dbReference type="Proteomes" id="UP000309734"/>
    </source>
</evidence>
<evidence type="ECO:0000256" key="3">
    <source>
        <dbReference type="SAM" id="Phobius"/>
    </source>
</evidence>
<dbReference type="InterPro" id="IPR000639">
    <property type="entry name" value="Epox_hydrolase-like"/>
</dbReference>
<keyword evidence="3" id="KW-0812">Transmembrane</keyword>
<sequence length="522" mass="57745">MSYLGLSSQSPLAINTAAGFGVFQLTLGLTGILRPYVMLNIWEVDTSVIAAKEKNLIEALIQLYGLRNVALGLMIVAVRSFADSRTLGSVVMCDLIVAFGDGFLQKRLTGGGEWKHWSFLPAGAGLEARRFLRPKKCGHGMTRPSLNTNLGSSHEYIKHQAKPSVSYTILLSYNMPSFSEHDLVYEDGGKTLHYLTAGPEDGELIVFMHGWPGIGKTWHNQLTDFSQRGFKVVAPDMPGYGGSTARKVASDYAQEQVIKAMLALLKHLGRNQAIWVAHDWGCGTLWTLARTHPEVFKAACGMTVPYGVLELGLDEALKYVNRDIYPEDQYPWGQWSYQAYYEQEFEKATAWFDKDPRGFLKAGFTKGNPKGVGKPGPLSRTVEDGGWMGGAEKPIPASMIPDEYVTIDKETLDELVAAMEKTGFWPGNAWYMNHKANRAFNLENQKNNAHLKFPVLFIEAGYDTVCDTVSSTLAEPQKELCEDLTFVSIAAGHFVPVEKPQEVNSAIAEWLESKVSGKKSLL</sequence>
<dbReference type="EMBL" id="QZBS01000176">
    <property type="protein sequence ID" value="THZ70771.1"/>
    <property type="molecule type" value="Genomic_DNA"/>
</dbReference>
<feature type="transmembrane region" description="Helical" evidence="3">
    <location>
        <begin position="12"/>
        <end position="33"/>
    </location>
</feature>
<dbReference type="PRINTS" id="PR00412">
    <property type="entry name" value="EPOXHYDRLASE"/>
</dbReference>
<dbReference type="InterPro" id="IPR025363">
    <property type="entry name" value="DUF4267"/>
</dbReference>
<name>A0A4S9WY61_AURPU</name>
<organism evidence="5 6">
    <name type="scientific">Aureobasidium pullulans</name>
    <name type="common">Black yeast</name>
    <name type="synonym">Pullularia pullulans</name>
    <dbReference type="NCBI Taxonomy" id="5580"/>
    <lineage>
        <taxon>Eukaryota</taxon>
        <taxon>Fungi</taxon>
        <taxon>Dikarya</taxon>
        <taxon>Ascomycota</taxon>
        <taxon>Pezizomycotina</taxon>
        <taxon>Dothideomycetes</taxon>
        <taxon>Dothideomycetidae</taxon>
        <taxon>Dothideales</taxon>
        <taxon>Saccotheciaceae</taxon>
        <taxon>Aureobasidium</taxon>
    </lineage>
</organism>
<proteinExistence type="inferred from homology"/>
<dbReference type="AlphaFoldDB" id="A0A4S9WY61"/>
<keyword evidence="3" id="KW-1133">Transmembrane helix</keyword>
<dbReference type="SUPFAM" id="SSF53474">
    <property type="entry name" value="alpha/beta-Hydrolases"/>
    <property type="match status" value="1"/>
</dbReference>
<dbReference type="InterPro" id="IPR029058">
    <property type="entry name" value="AB_hydrolase_fold"/>
</dbReference>
<comment type="caution">
    <text evidence="5">The sequence shown here is derived from an EMBL/GenBank/DDBJ whole genome shotgun (WGS) entry which is preliminary data.</text>
</comment>
<keyword evidence="3" id="KW-0472">Membrane</keyword>